<feature type="compositionally biased region" description="Polar residues" evidence="1">
    <location>
        <begin position="19"/>
        <end position="29"/>
    </location>
</feature>
<proteinExistence type="predicted"/>
<sequence>MQNQINLPILETSPETKHQNAPSQASPSGEASLEIQRKSNDMDEIEKVKRYLHDQFTIKDLGETKYFLRLEIVREKLGIYANQRKYALDIIKDAGLLGAKSAKTPMPKGVKLAENGGQKLEKPEKYKSSSIDMAEAAGSGGNPFQLDDSCSCTLQ</sequence>
<protein>
    <submittedName>
        <fullName evidence="3">Reverse transcriptase, RNA-dependent DNA polymerase</fullName>
    </submittedName>
</protein>
<evidence type="ECO:0000313" key="3">
    <source>
        <dbReference type="EMBL" id="KAK6927230.1"/>
    </source>
</evidence>
<keyword evidence="3" id="KW-0548">Nucleotidyltransferase</keyword>
<evidence type="ECO:0000313" key="4">
    <source>
        <dbReference type="Proteomes" id="UP001370490"/>
    </source>
</evidence>
<reference evidence="3 4" key="1">
    <citation type="submission" date="2023-12" db="EMBL/GenBank/DDBJ databases">
        <title>A high-quality genome assembly for Dillenia turbinata (Dilleniales).</title>
        <authorList>
            <person name="Chanderbali A."/>
        </authorList>
    </citation>
    <scope>NUCLEOTIDE SEQUENCE [LARGE SCALE GENOMIC DNA]</scope>
    <source>
        <strain evidence="3">LSX21</strain>
        <tissue evidence="3">Leaf</tissue>
    </source>
</reference>
<keyword evidence="3" id="KW-0695">RNA-directed DNA polymerase</keyword>
<dbReference type="Proteomes" id="UP001370490">
    <property type="component" value="Unassembled WGS sequence"/>
</dbReference>
<dbReference type="Pfam" id="PF07727">
    <property type="entry name" value="RVT_2"/>
    <property type="match status" value="1"/>
</dbReference>
<keyword evidence="4" id="KW-1185">Reference proteome</keyword>
<gene>
    <name evidence="3" type="ORF">RJ641_005821</name>
</gene>
<feature type="region of interest" description="Disordered" evidence="1">
    <location>
        <begin position="1"/>
        <end position="35"/>
    </location>
</feature>
<dbReference type="EMBL" id="JBAMMX010000014">
    <property type="protein sequence ID" value="KAK6927230.1"/>
    <property type="molecule type" value="Genomic_DNA"/>
</dbReference>
<evidence type="ECO:0000259" key="2">
    <source>
        <dbReference type="Pfam" id="PF07727"/>
    </source>
</evidence>
<feature type="domain" description="Reverse transcriptase Ty1/copia-type" evidence="2">
    <location>
        <begin position="39"/>
        <end position="106"/>
    </location>
</feature>
<evidence type="ECO:0000256" key="1">
    <source>
        <dbReference type="SAM" id="MobiDB-lite"/>
    </source>
</evidence>
<organism evidence="3 4">
    <name type="scientific">Dillenia turbinata</name>
    <dbReference type="NCBI Taxonomy" id="194707"/>
    <lineage>
        <taxon>Eukaryota</taxon>
        <taxon>Viridiplantae</taxon>
        <taxon>Streptophyta</taxon>
        <taxon>Embryophyta</taxon>
        <taxon>Tracheophyta</taxon>
        <taxon>Spermatophyta</taxon>
        <taxon>Magnoliopsida</taxon>
        <taxon>eudicotyledons</taxon>
        <taxon>Gunneridae</taxon>
        <taxon>Pentapetalae</taxon>
        <taxon>Dilleniales</taxon>
        <taxon>Dilleniaceae</taxon>
        <taxon>Dillenia</taxon>
    </lineage>
</organism>
<dbReference type="AlphaFoldDB" id="A0AAN8V487"/>
<dbReference type="InterPro" id="IPR013103">
    <property type="entry name" value="RVT_2"/>
</dbReference>
<comment type="caution">
    <text evidence="3">The sequence shown here is derived from an EMBL/GenBank/DDBJ whole genome shotgun (WGS) entry which is preliminary data.</text>
</comment>
<dbReference type="GO" id="GO:0003964">
    <property type="term" value="F:RNA-directed DNA polymerase activity"/>
    <property type="evidence" value="ECO:0007669"/>
    <property type="project" value="UniProtKB-KW"/>
</dbReference>
<feature type="region of interest" description="Disordered" evidence="1">
    <location>
        <begin position="103"/>
        <end position="155"/>
    </location>
</feature>
<name>A0AAN8V487_9MAGN</name>
<keyword evidence="3" id="KW-0808">Transferase</keyword>
<accession>A0AAN8V487</accession>